<comment type="caution">
    <text evidence="2">The sequence shown here is derived from an EMBL/GenBank/DDBJ whole genome shotgun (WGS) entry which is preliminary data.</text>
</comment>
<dbReference type="Proteomes" id="UP001465976">
    <property type="component" value="Unassembled WGS sequence"/>
</dbReference>
<dbReference type="InterPro" id="IPR032474">
    <property type="entry name" value="Argonaute_N"/>
</dbReference>
<gene>
    <name evidence="2" type="ORF">V5O48_001973</name>
</gene>
<dbReference type="Pfam" id="PF16486">
    <property type="entry name" value="ArgoN"/>
    <property type="match status" value="1"/>
</dbReference>
<dbReference type="SMART" id="SM01163">
    <property type="entry name" value="DUF1785"/>
    <property type="match status" value="1"/>
</dbReference>
<dbReference type="SUPFAM" id="SSF101690">
    <property type="entry name" value="PAZ domain"/>
    <property type="match status" value="1"/>
</dbReference>
<dbReference type="Gene3D" id="2.170.260.10">
    <property type="entry name" value="paz domain"/>
    <property type="match status" value="1"/>
</dbReference>
<evidence type="ECO:0000313" key="2">
    <source>
        <dbReference type="EMBL" id="KAL0580038.1"/>
    </source>
</evidence>
<dbReference type="InterPro" id="IPR036085">
    <property type="entry name" value="PAZ_dom_sf"/>
</dbReference>
<organism evidence="2 3">
    <name type="scientific">Marasmius crinis-equi</name>
    <dbReference type="NCBI Taxonomy" id="585013"/>
    <lineage>
        <taxon>Eukaryota</taxon>
        <taxon>Fungi</taxon>
        <taxon>Dikarya</taxon>
        <taxon>Basidiomycota</taxon>
        <taxon>Agaricomycotina</taxon>
        <taxon>Agaricomycetes</taxon>
        <taxon>Agaricomycetidae</taxon>
        <taxon>Agaricales</taxon>
        <taxon>Marasmiineae</taxon>
        <taxon>Marasmiaceae</taxon>
        <taxon>Marasmius</taxon>
    </lineage>
</organism>
<keyword evidence="3" id="KW-1185">Reference proteome</keyword>
<evidence type="ECO:0000313" key="3">
    <source>
        <dbReference type="Proteomes" id="UP001465976"/>
    </source>
</evidence>
<accession>A0ABR3FXH9</accession>
<evidence type="ECO:0000259" key="1">
    <source>
        <dbReference type="SMART" id="SM01163"/>
    </source>
</evidence>
<feature type="domain" description="Argonaute linker 1" evidence="1">
    <location>
        <begin position="184"/>
        <end position="238"/>
    </location>
</feature>
<proteinExistence type="predicted"/>
<sequence length="511" mass="57478">MSTTSSGSVVRASRYGNFGRPTTVTVNAFKLNWSRESVVFHYADVAVSITPEWPSKPGVEARISKQKGIEILQRLQTTIHPESFTRLGAFDGKGSLFSFVKYNLNGSNSRSFTVPLDSDTGVRKNQKKVKVVIAFVKTVNISLLKGLLTGTDGTSLFDGTSDASSCLNMLNLFVQAQPRRSANLYKGNSFYVPPTVWRDFERDIKPLRLWSGFFQSVRPAINEIIVNVDVTAGVVMPRQPLSQAAARFLGFENASDLRRLRTNVRLLRGALKGLKVCITIKNHPKRRARAVKDVVPDVGSVEFDGPEGITTVAEHFEKKYKIRIEKETLGVKFGQGELFPITVCEVEDQLYKPRLSPKQLTSLHRFMPSNPKERLKQIEDGWEKLGHAESEFLKGAQIGIDSRPMRVEARILDPRVIGFGPRDNEEPFEKLALHSNNAGTWDVMHKRLFRPMMVKDMMAVNFTGVRATNTMNDFIAELFDTMRERGESAVSNFREESDALAPYWTLVQENL</sequence>
<dbReference type="InterPro" id="IPR014811">
    <property type="entry name" value="ArgoL1"/>
</dbReference>
<dbReference type="PANTHER" id="PTHR22891">
    <property type="entry name" value="EUKARYOTIC TRANSLATION INITIATION FACTOR 2C"/>
    <property type="match status" value="1"/>
</dbReference>
<dbReference type="Pfam" id="PF08699">
    <property type="entry name" value="ArgoL1"/>
    <property type="match status" value="1"/>
</dbReference>
<name>A0ABR3FXH9_9AGAR</name>
<dbReference type="EMBL" id="JBAHYK010000041">
    <property type="protein sequence ID" value="KAL0580038.1"/>
    <property type="molecule type" value="Genomic_DNA"/>
</dbReference>
<reference evidence="2 3" key="1">
    <citation type="submission" date="2024-02" db="EMBL/GenBank/DDBJ databases">
        <title>A draft genome for the cacao thread blight pathogen Marasmius crinis-equi.</title>
        <authorList>
            <person name="Cohen S.P."/>
            <person name="Baruah I.K."/>
            <person name="Amoako-Attah I."/>
            <person name="Bukari Y."/>
            <person name="Meinhardt L.W."/>
            <person name="Bailey B.A."/>
        </authorList>
    </citation>
    <scope>NUCLEOTIDE SEQUENCE [LARGE SCALE GENOMIC DNA]</scope>
    <source>
        <strain evidence="2 3">GH-76</strain>
    </source>
</reference>
<protein>
    <recommendedName>
        <fullName evidence="1">Argonaute linker 1 domain-containing protein</fullName>
    </recommendedName>
</protein>